<dbReference type="AlphaFoldDB" id="A0AAV0WDB5"/>
<dbReference type="InterPro" id="IPR001878">
    <property type="entry name" value="Znf_CCHC"/>
</dbReference>
<feature type="compositionally biased region" description="Low complexity" evidence="2">
    <location>
        <begin position="225"/>
        <end position="247"/>
    </location>
</feature>
<protein>
    <recommendedName>
        <fullName evidence="3">CCHC-type domain-containing protein</fullName>
    </recommendedName>
</protein>
<sequence>MKRHHKNRIDVTDTKAQETLDPAGVGELATQVVITSSGNAKMTTETEYLDNKDADITNRHCYSVPLRLRGGCDDEGGMDYTESKNQSGDMGASGSQKRGPPSPGGQVTKLPRTIQANEMNDLIGWIELTVVQEKEKRKIGKDVAEKMLAKINRLRSVTQSLASDNSRLAGELKGKDEALQQSLTVFIDKLDAKNNEASCLKAELDLLKSTREVSRPVAIQQPTYASTTAKTAPRTAAAPVTTAVPPARSKRAAERDRTDKSRKVKAAPRFLIEIPQDVTVASAKSEIWQLVRTKCKNPKAKTIVSGKALVIIPDDANTLEVMRNIENVVEISPKKPRVIIYDVDGGVSKEELTECLLAQNTELGITAEDIDNTTPLHKLGPRNSDVVHWVVEVPPSVLTKIENKSLYIGMTRCRCKVHSSLPQCYNCQQYGHTATRCEKKSPTCRNCAGAHDSRTCNEEGVRCVNCKGPHKASSAACKSRSQAIRNLLRRTDFGQQ</sequence>
<dbReference type="PROSITE" id="PS50158">
    <property type="entry name" value="ZF_CCHC"/>
    <property type="match status" value="1"/>
</dbReference>
<keyword evidence="5" id="KW-1185">Reference proteome</keyword>
<feature type="region of interest" description="Disordered" evidence="2">
    <location>
        <begin position="72"/>
        <end position="108"/>
    </location>
</feature>
<keyword evidence="1" id="KW-0479">Metal-binding</keyword>
<accession>A0AAV0WDB5</accession>
<reference evidence="4 5" key="1">
    <citation type="submission" date="2023-01" db="EMBL/GenBank/DDBJ databases">
        <authorList>
            <person name="Whitehead M."/>
        </authorList>
    </citation>
    <scope>NUCLEOTIDE SEQUENCE [LARGE SCALE GENOMIC DNA]</scope>
</reference>
<evidence type="ECO:0000256" key="2">
    <source>
        <dbReference type="SAM" id="MobiDB-lite"/>
    </source>
</evidence>
<feature type="domain" description="CCHC-type" evidence="3">
    <location>
        <begin position="424"/>
        <end position="439"/>
    </location>
</feature>
<evidence type="ECO:0000313" key="4">
    <source>
        <dbReference type="EMBL" id="CAI6353697.1"/>
    </source>
</evidence>
<gene>
    <name evidence="4" type="ORF">MEUPH1_LOCUS9788</name>
</gene>
<dbReference type="GO" id="GO:0003676">
    <property type="term" value="F:nucleic acid binding"/>
    <property type="evidence" value="ECO:0007669"/>
    <property type="project" value="InterPro"/>
</dbReference>
<comment type="caution">
    <text evidence="4">The sequence shown here is derived from an EMBL/GenBank/DDBJ whole genome shotgun (WGS) entry which is preliminary data.</text>
</comment>
<feature type="region of interest" description="Disordered" evidence="2">
    <location>
        <begin position="224"/>
        <end position="262"/>
    </location>
</feature>
<keyword evidence="1" id="KW-0862">Zinc</keyword>
<proteinExistence type="predicted"/>
<feature type="compositionally biased region" description="Basic and acidic residues" evidence="2">
    <location>
        <begin position="251"/>
        <end position="261"/>
    </location>
</feature>
<feature type="compositionally biased region" description="Polar residues" evidence="2">
    <location>
        <begin position="83"/>
        <end position="96"/>
    </location>
</feature>
<evidence type="ECO:0000256" key="1">
    <source>
        <dbReference type="PROSITE-ProRule" id="PRU00047"/>
    </source>
</evidence>
<evidence type="ECO:0000259" key="3">
    <source>
        <dbReference type="PROSITE" id="PS50158"/>
    </source>
</evidence>
<name>A0AAV0WDB5_9HEMI</name>
<dbReference type="Proteomes" id="UP001160148">
    <property type="component" value="Unassembled WGS sequence"/>
</dbReference>
<dbReference type="EMBL" id="CARXXK010000002">
    <property type="protein sequence ID" value="CAI6353697.1"/>
    <property type="molecule type" value="Genomic_DNA"/>
</dbReference>
<dbReference type="GO" id="GO:0008270">
    <property type="term" value="F:zinc ion binding"/>
    <property type="evidence" value="ECO:0007669"/>
    <property type="project" value="UniProtKB-KW"/>
</dbReference>
<evidence type="ECO:0000313" key="5">
    <source>
        <dbReference type="Proteomes" id="UP001160148"/>
    </source>
</evidence>
<organism evidence="4 5">
    <name type="scientific">Macrosiphum euphorbiae</name>
    <name type="common">potato aphid</name>
    <dbReference type="NCBI Taxonomy" id="13131"/>
    <lineage>
        <taxon>Eukaryota</taxon>
        <taxon>Metazoa</taxon>
        <taxon>Ecdysozoa</taxon>
        <taxon>Arthropoda</taxon>
        <taxon>Hexapoda</taxon>
        <taxon>Insecta</taxon>
        <taxon>Pterygota</taxon>
        <taxon>Neoptera</taxon>
        <taxon>Paraneoptera</taxon>
        <taxon>Hemiptera</taxon>
        <taxon>Sternorrhyncha</taxon>
        <taxon>Aphidomorpha</taxon>
        <taxon>Aphidoidea</taxon>
        <taxon>Aphididae</taxon>
        <taxon>Macrosiphini</taxon>
        <taxon>Macrosiphum</taxon>
    </lineage>
</organism>
<keyword evidence="1" id="KW-0863">Zinc-finger</keyword>